<dbReference type="Pfam" id="PF08544">
    <property type="entry name" value="GHMP_kinases_C"/>
    <property type="match status" value="1"/>
</dbReference>
<sequence>MHSKQTNGVHLHVNGVNGTSDLRNGVNGTSDLRNGVNGTSDMRNGVNGTSDMRNGHLKASSSTSPTRDADVQTETSIPATNGHARIPYHKRKESNPLAPPFIVSAPGKTIVYGEHAVVHGKAAIAAAISLRSYLLVTTLSKSHRTVSLRFTDIGLDHTWNIADLPWREFAAPGKKKKYYDLVTTLDPELIELMQPHLASVSPNEPPEKRKIHQGAASAFLYLFLHLGSERSSACIYAMRSCIPIAAGLGSSASVSVCIAAALLVQCRALSGPHPDQQTNEAEDQLERINRWAFVGEMLIHGNPSGVDNTVSTNGHAVLFQRKDYNKPPSVTILRDFPELPLLLVDTCQSKSTAAEVAKVANLKSLHPAVVESTLNAIDAITRSVYDRITSDDFDPEGPEGITHLGELMSINHGLLTSLGVSHPRLERLRYLVDQSGIGWTKLTGAGGGGCAITLLKPEPSSNASQLNGESAYTKPAETTPLQDLEVQLEEEGFKKYKTTLGGDGVGILYPAVIHDEEIDQDMFLTAADREAVEELVGDHNDRDAWKYWRP</sequence>
<dbReference type="GO" id="GO:0004496">
    <property type="term" value="F:mevalonate kinase activity"/>
    <property type="evidence" value="ECO:0007669"/>
    <property type="project" value="UniProtKB-EC"/>
</dbReference>
<evidence type="ECO:0000256" key="14">
    <source>
        <dbReference type="ARBA" id="ARBA00023221"/>
    </source>
</evidence>
<evidence type="ECO:0000256" key="5">
    <source>
        <dbReference type="ARBA" id="ARBA00022516"/>
    </source>
</evidence>
<dbReference type="SUPFAM" id="SSF55060">
    <property type="entry name" value="GHMP Kinase, C-terminal domain"/>
    <property type="match status" value="1"/>
</dbReference>
<dbReference type="GO" id="GO:0006696">
    <property type="term" value="P:ergosterol biosynthetic process"/>
    <property type="evidence" value="ECO:0007669"/>
    <property type="project" value="TreeGrafter"/>
</dbReference>
<dbReference type="InterPro" id="IPR014721">
    <property type="entry name" value="Ribsml_uS5_D2-typ_fold_subgr"/>
</dbReference>
<keyword evidence="12 17" id="KW-0443">Lipid metabolism</keyword>
<dbReference type="PANTHER" id="PTHR43290">
    <property type="entry name" value="MEVALONATE KINASE"/>
    <property type="match status" value="1"/>
</dbReference>
<keyword evidence="7 17" id="KW-0547">Nucleotide-binding</keyword>
<dbReference type="InterPro" id="IPR006203">
    <property type="entry name" value="GHMP_knse_ATP-bd_CS"/>
</dbReference>
<dbReference type="NCBIfam" id="TIGR00549">
    <property type="entry name" value="mevalon_kin"/>
    <property type="match status" value="1"/>
</dbReference>
<evidence type="ECO:0000256" key="11">
    <source>
        <dbReference type="ARBA" id="ARBA00023011"/>
    </source>
</evidence>
<keyword evidence="10" id="KW-0460">Magnesium</keyword>
<evidence type="ECO:0000256" key="16">
    <source>
        <dbReference type="ARBA" id="ARBA00029438"/>
    </source>
</evidence>
<dbReference type="InterPro" id="IPR006204">
    <property type="entry name" value="GHMP_kinase_N_dom"/>
</dbReference>
<dbReference type="EMBL" id="CP090166">
    <property type="protein sequence ID" value="UJO16767.1"/>
    <property type="molecule type" value="Genomic_DNA"/>
</dbReference>
<accession>A0A9Q8LG50</accession>
<comment type="catalytic activity">
    <reaction evidence="15">
        <text>(R)-mevalonate + ATP = (R)-5-phosphomevalonate + ADP + H(+)</text>
        <dbReference type="Rhea" id="RHEA:17065"/>
        <dbReference type="ChEBI" id="CHEBI:15378"/>
        <dbReference type="ChEBI" id="CHEBI:30616"/>
        <dbReference type="ChEBI" id="CHEBI:36464"/>
        <dbReference type="ChEBI" id="CHEBI:58146"/>
        <dbReference type="ChEBI" id="CHEBI:456216"/>
        <dbReference type="EC" id="2.7.1.36"/>
    </reaction>
    <physiologicalReaction direction="left-to-right" evidence="15">
        <dbReference type="Rhea" id="RHEA:17066"/>
    </physiologicalReaction>
</comment>
<keyword evidence="14 17" id="KW-0753">Steroid metabolism</keyword>
<keyword evidence="4 17" id="KW-0963">Cytoplasm</keyword>
<evidence type="ECO:0000259" key="19">
    <source>
        <dbReference type="Pfam" id="PF00288"/>
    </source>
</evidence>
<dbReference type="Proteomes" id="UP000756132">
    <property type="component" value="Chromosome 4"/>
</dbReference>
<dbReference type="FunFam" id="3.30.230.10:FF:000027">
    <property type="entry name" value="Mevalonate kinase"/>
    <property type="match status" value="1"/>
</dbReference>
<feature type="region of interest" description="Disordered" evidence="18">
    <location>
        <begin position="1"/>
        <end position="72"/>
    </location>
</feature>
<evidence type="ECO:0000256" key="3">
    <source>
        <dbReference type="ARBA" id="ARBA00012103"/>
    </source>
</evidence>
<comment type="function">
    <text evidence="17">Mevalonate kinase; part of the second module of ergosterol biosynthesis pathway that includes the middle steps of the pathway. The second module is carried out in the vacuole and involves the formation of farnesyl diphosphate, which is also an important intermediate in the biosynthesis of ubiquinone, dolichol, heme and prenylated proteins.</text>
</comment>
<dbReference type="Gene3D" id="3.30.230.10">
    <property type="match status" value="1"/>
</dbReference>
<evidence type="ECO:0000256" key="10">
    <source>
        <dbReference type="ARBA" id="ARBA00022842"/>
    </source>
</evidence>
<dbReference type="InterPro" id="IPR020568">
    <property type="entry name" value="Ribosomal_Su5_D2-typ_SF"/>
</dbReference>
<gene>
    <name evidence="21" type="ORF">CLAFUR5_05116</name>
</gene>
<dbReference type="PRINTS" id="PR00959">
    <property type="entry name" value="MEVGALKINASE"/>
</dbReference>
<evidence type="ECO:0000256" key="6">
    <source>
        <dbReference type="ARBA" id="ARBA00022679"/>
    </source>
</evidence>
<dbReference type="InterPro" id="IPR036554">
    <property type="entry name" value="GHMP_kinase_C_sf"/>
</dbReference>
<evidence type="ECO:0000256" key="4">
    <source>
        <dbReference type="ARBA" id="ARBA00022490"/>
    </source>
</evidence>
<comment type="similarity">
    <text evidence="2 17">Belongs to the GHMP kinase family. Mevalonate kinase subfamily.</text>
</comment>
<dbReference type="AlphaFoldDB" id="A0A9Q8LG50"/>
<keyword evidence="6 17" id="KW-0808">Transferase</keyword>
<evidence type="ECO:0000256" key="15">
    <source>
        <dbReference type="ARBA" id="ARBA00029310"/>
    </source>
</evidence>
<evidence type="ECO:0000256" key="1">
    <source>
        <dbReference type="ARBA" id="ARBA00004496"/>
    </source>
</evidence>
<dbReference type="GO" id="GO:0005524">
    <property type="term" value="F:ATP binding"/>
    <property type="evidence" value="ECO:0007669"/>
    <property type="project" value="UniProtKB-KW"/>
</dbReference>
<feature type="domain" description="GHMP kinase C-terminal" evidence="20">
    <location>
        <begin position="404"/>
        <end position="460"/>
    </location>
</feature>
<dbReference type="Pfam" id="PF00288">
    <property type="entry name" value="GHMP_kinases_N"/>
    <property type="match status" value="1"/>
</dbReference>
<dbReference type="KEGG" id="ffu:CLAFUR5_05116"/>
<proteinExistence type="inferred from homology"/>
<evidence type="ECO:0000256" key="12">
    <source>
        <dbReference type="ARBA" id="ARBA00023098"/>
    </source>
</evidence>
<dbReference type="InterPro" id="IPR006205">
    <property type="entry name" value="Mev_gal_kin"/>
</dbReference>
<dbReference type="RefSeq" id="XP_047761133.1">
    <property type="nucleotide sequence ID" value="XM_047904264.1"/>
</dbReference>
<reference evidence="21" key="2">
    <citation type="journal article" date="2022" name="Microb. Genom.">
        <title>A chromosome-scale genome assembly of the tomato pathogen Cladosporium fulvum reveals a compartmentalized genome architecture and the presence of a dispensable chromosome.</title>
        <authorList>
            <person name="Zaccaron A.Z."/>
            <person name="Chen L.H."/>
            <person name="Samaras A."/>
            <person name="Stergiopoulos I."/>
        </authorList>
    </citation>
    <scope>NUCLEOTIDE SEQUENCE</scope>
    <source>
        <strain evidence="21">Race5_Kim</strain>
    </source>
</reference>
<dbReference type="PANTHER" id="PTHR43290:SF2">
    <property type="entry name" value="MEVALONATE KINASE"/>
    <property type="match status" value="1"/>
</dbReference>
<dbReference type="OMA" id="VCTYGGV"/>
<evidence type="ECO:0000256" key="17">
    <source>
        <dbReference type="RuleBase" id="RU363087"/>
    </source>
</evidence>
<feature type="compositionally biased region" description="Polar residues" evidence="18">
    <location>
        <begin position="16"/>
        <end position="52"/>
    </location>
</feature>
<dbReference type="GO" id="GO:0019287">
    <property type="term" value="P:isopentenyl diphosphate biosynthetic process, mevalonate pathway"/>
    <property type="evidence" value="ECO:0007669"/>
    <property type="project" value="TreeGrafter"/>
</dbReference>
<evidence type="ECO:0000259" key="20">
    <source>
        <dbReference type="Pfam" id="PF08544"/>
    </source>
</evidence>
<keyword evidence="17" id="KW-0752">Steroid biosynthesis</keyword>
<dbReference type="OrthoDB" id="1652964at2759"/>
<protein>
    <recommendedName>
        <fullName evidence="3 17">Mevalonate kinase</fullName>
        <shortName evidence="17">MK</shortName>
        <ecNumber evidence="3 17">2.7.1.36</ecNumber>
    </recommendedName>
</protein>
<feature type="domain" description="GHMP kinase N-terminal" evidence="19">
    <location>
        <begin position="236"/>
        <end position="309"/>
    </location>
</feature>
<keyword evidence="5 17" id="KW-0444">Lipid biosynthesis</keyword>
<dbReference type="EC" id="2.7.1.36" evidence="3 17"/>
<dbReference type="Gene3D" id="3.30.70.890">
    <property type="entry name" value="GHMP kinase, C-terminal domain"/>
    <property type="match status" value="1"/>
</dbReference>
<evidence type="ECO:0000256" key="18">
    <source>
        <dbReference type="SAM" id="MobiDB-lite"/>
    </source>
</evidence>
<dbReference type="GeneID" id="71984994"/>
<keyword evidence="8 17" id="KW-0418">Kinase</keyword>
<evidence type="ECO:0000313" key="21">
    <source>
        <dbReference type="EMBL" id="UJO16767.1"/>
    </source>
</evidence>
<evidence type="ECO:0000256" key="9">
    <source>
        <dbReference type="ARBA" id="ARBA00022840"/>
    </source>
</evidence>
<evidence type="ECO:0000313" key="22">
    <source>
        <dbReference type="Proteomes" id="UP000756132"/>
    </source>
</evidence>
<evidence type="ECO:0000256" key="8">
    <source>
        <dbReference type="ARBA" id="ARBA00022777"/>
    </source>
</evidence>
<dbReference type="SUPFAM" id="SSF54211">
    <property type="entry name" value="Ribosomal protein S5 domain 2-like"/>
    <property type="match status" value="1"/>
</dbReference>
<dbReference type="GO" id="GO:0005829">
    <property type="term" value="C:cytosol"/>
    <property type="evidence" value="ECO:0007669"/>
    <property type="project" value="TreeGrafter"/>
</dbReference>
<organism evidence="21 22">
    <name type="scientific">Passalora fulva</name>
    <name type="common">Tomato leaf mold</name>
    <name type="synonym">Cladosporium fulvum</name>
    <dbReference type="NCBI Taxonomy" id="5499"/>
    <lineage>
        <taxon>Eukaryota</taxon>
        <taxon>Fungi</taxon>
        <taxon>Dikarya</taxon>
        <taxon>Ascomycota</taxon>
        <taxon>Pezizomycotina</taxon>
        <taxon>Dothideomycetes</taxon>
        <taxon>Dothideomycetidae</taxon>
        <taxon>Mycosphaerellales</taxon>
        <taxon>Mycosphaerellaceae</taxon>
        <taxon>Fulvia</taxon>
    </lineage>
</organism>
<comment type="subcellular location">
    <subcellularLocation>
        <location evidence="1 17">Cytoplasm</location>
    </subcellularLocation>
</comment>
<keyword evidence="13 17" id="KW-1207">Sterol metabolism</keyword>
<name>A0A9Q8LG50_PASFU</name>
<comment type="pathway">
    <text evidence="16 17">Isoprenoid biosynthesis; isopentenyl diphosphate biosynthesis via mevalonate pathway; isopentenyl diphosphate from (R)-mevalonate: step 1/3.</text>
</comment>
<keyword evidence="11 17" id="KW-0756">Sterol biosynthesis</keyword>
<reference evidence="21" key="1">
    <citation type="submission" date="2021-12" db="EMBL/GenBank/DDBJ databases">
        <authorList>
            <person name="Zaccaron A."/>
            <person name="Stergiopoulos I."/>
        </authorList>
    </citation>
    <scope>NUCLEOTIDE SEQUENCE</scope>
    <source>
        <strain evidence="21">Race5_Kim</strain>
    </source>
</reference>
<dbReference type="InterPro" id="IPR013750">
    <property type="entry name" value="GHMP_kinase_C_dom"/>
</dbReference>
<evidence type="ECO:0000256" key="2">
    <source>
        <dbReference type="ARBA" id="ARBA00006495"/>
    </source>
</evidence>
<evidence type="ECO:0000256" key="7">
    <source>
        <dbReference type="ARBA" id="ARBA00022741"/>
    </source>
</evidence>
<dbReference type="PROSITE" id="PS00627">
    <property type="entry name" value="GHMP_KINASES_ATP"/>
    <property type="match status" value="1"/>
</dbReference>
<keyword evidence="9 17" id="KW-0067">ATP-binding</keyword>
<evidence type="ECO:0000256" key="13">
    <source>
        <dbReference type="ARBA" id="ARBA00023166"/>
    </source>
</evidence>
<feature type="compositionally biased region" description="Polar residues" evidence="18">
    <location>
        <begin position="59"/>
        <end position="72"/>
    </location>
</feature>
<keyword evidence="22" id="KW-1185">Reference proteome</keyword>